<dbReference type="AlphaFoldDB" id="T0BNM8"/>
<dbReference type="PANTHER" id="PTHR42715">
    <property type="entry name" value="BETA-GLUCOSIDASE"/>
    <property type="match status" value="1"/>
</dbReference>
<name>T0BNM8_ALIAG</name>
<dbReference type="Gene3D" id="3.40.50.1700">
    <property type="entry name" value="Glycoside hydrolase family 3 C-terminal domain"/>
    <property type="match status" value="1"/>
</dbReference>
<organism evidence="5 6">
    <name type="scientific">Alicyclobacillus acidoterrestris (strain ATCC 49025 / DSM 3922 / CIP 106132 / NCIMB 13137 / GD3B)</name>
    <dbReference type="NCBI Taxonomy" id="1356854"/>
    <lineage>
        <taxon>Bacteria</taxon>
        <taxon>Bacillati</taxon>
        <taxon>Bacillota</taxon>
        <taxon>Bacilli</taxon>
        <taxon>Bacillales</taxon>
        <taxon>Alicyclobacillaceae</taxon>
        <taxon>Alicyclobacillus</taxon>
    </lineage>
</organism>
<dbReference type="STRING" id="1356854.N007_15100"/>
<dbReference type="InterPro" id="IPR026891">
    <property type="entry name" value="Fn3-like"/>
</dbReference>
<keyword evidence="6" id="KW-1185">Reference proteome</keyword>
<dbReference type="EMBL" id="CP080467">
    <property type="protein sequence ID" value="UNO50492.1"/>
    <property type="molecule type" value="Genomic_DNA"/>
</dbReference>
<proteinExistence type="inferred from homology"/>
<dbReference type="InterPro" id="IPR013783">
    <property type="entry name" value="Ig-like_fold"/>
</dbReference>
<dbReference type="Proteomes" id="UP000829401">
    <property type="component" value="Chromosome"/>
</dbReference>
<comment type="similarity">
    <text evidence="1 4">Belongs to the glycosyl hydrolase 3 family.</text>
</comment>
<dbReference type="InterPro" id="IPR036962">
    <property type="entry name" value="Glyco_hydro_3_N_sf"/>
</dbReference>
<dbReference type="eggNOG" id="COG1472">
    <property type="taxonomic scope" value="Bacteria"/>
</dbReference>
<dbReference type="KEGG" id="aaco:K1I37_08555"/>
<dbReference type="Pfam" id="PF00933">
    <property type="entry name" value="Glyco_hydro_3"/>
    <property type="match status" value="1"/>
</dbReference>
<dbReference type="InterPro" id="IPR001764">
    <property type="entry name" value="Glyco_hydro_3_N"/>
</dbReference>
<protein>
    <submittedName>
        <fullName evidence="5">Glycoside hydrolase family 3 C-terminal domain-containing protein</fullName>
    </submittedName>
</protein>
<evidence type="ECO:0000256" key="2">
    <source>
        <dbReference type="ARBA" id="ARBA00022801"/>
    </source>
</evidence>
<dbReference type="InterPro" id="IPR017853">
    <property type="entry name" value="GH"/>
</dbReference>
<dbReference type="GO" id="GO:0005975">
    <property type="term" value="P:carbohydrate metabolic process"/>
    <property type="evidence" value="ECO:0007669"/>
    <property type="project" value="InterPro"/>
</dbReference>
<gene>
    <name evidence="5" type="ORF">K1I37_08555</name>
</gene>
<reference evidence="6" key="1">
    <citation type="journal article" date="2022" name="G3 (Bethesda)">
        <title>Unveiling the complete genome sequence of Alicyclobacillus acidoterrestris DSM 3922T, a taint-producing strain.</title>
        <authorList>
            <person name="Leonardo I.C."/>
            <person name="Barreto Crespo M.T."/>
            <person name="Gaspar F.B."/>
        </authorList>
    </citation>
    <scope>NUCLEOTIDE SEQUENCE [LARGE SCALE GENOMIC DNA]</scope>
    <source>
        <strain evidence="6">DSM 3922</strain>
    </source>
</reference>
<keyword evidence="3" id="KW-0119">Carbohydrate metabolism</keyword>
<dbReference type="Gene3D" id="2.60.40.10">
    <property type="entry name" value="Immunoglobulins"/>
    <property type="match status" value="1"/>
</dbReference>
<dbReference type="PRINTS" id="PR00133">
    <property type="entry name" value="GLHYDRLASE3"/>
</dbReference>
<dbReference type="SUPFAM" id="SSF52279">
    <property type="entry name" value="Beta-D-glucan exohydrolase, C-terminal domain"/>
    <property type="match status" value="1"/>
</dbReference>
<accession>A0A9E6ZIT5</accession>
<dbReference type="PROSITE" id="PS00775">
    <property type="entry name" value="GLYCOSYL_HYDROL_F3"/>
    <property type="match status" value="1"/>
</dbReference>
<dbReference type="PANTHER" id="PTHR42715:SF10">
    <property type="entry name" value="BETA-GLUCOSIDASE"/>
    <property type="match status" value="1"/>
</dbReference>
<dbReference type="InterPro" id="IPR050288">
    <property type="entry name" value="Cellulose_deg_GH3"/>
</dbReference>
<evidence type="ECO:0000256" key="3">
    <source>
        <dbReference type="ARBA" id="ARBA00023277"/>
    </source>
</evidence>
<dbReference type="OrthoDB" id="9805821at2"/>
<evidence type="ECO:0000313" key="6">
    <source>
        <dbReference type="Proteomes" id="UP000829401"/>
    </source>
</evidence>
<evidence type="ECO:0000256" key="1">
    <source>
        <dbReference type="ARBA" id="ARBA00005336"/>
    </source>
</evidence>
<dbReference type="RefSeq" id="WP_021298200.1">
    <property type="nucleotide sequence ID" value="NZ_AURB01000179.1"/>
</dbReference>
<dbReference type="InterPro" id="IPR036881">
    <property type="entry name" value="Glyco_hydro_3_C_sf"/>
</dbReference>
<evidence type="ECO:0000313" key="5">
    <source>
        <dbReference type="EMBL" id="UNO50492.1"/>
    </source>
</evidence>
<accession>T0BNM8</accession>
<dbReference type="InterPro" id="IPR019800">
    <property type="entry name" value="Glyco_hydro_3_AS"/>
</dbReference>
<dbReference type="GO" id="GO:0004553">
    <property type="term" value="F:hydrolase activity, hydrolyzing O-glycosyl compounds"/>
    <property type="evidence" value="ECO:0007669"/>
    <property type="project" value="InterPro"/>
</dbReference>
<dbReference type="InterPro" id="IPR002772">
    <property type="entry name" value="Glyco_hydro_3_C"/>
</dbReference>
<dbReference type="Gene3D" id="3.20.20.300">
    <property type="entry name" value="Glycoside hydrolase, family 3, N-terminal domain"/>
    <property type="match status" value="1"/>
</dbReference>
<dbReference type="Pfam" id="PF01915">
    <property type="entry name" value="Glyco_hydro_3_C"/>
    <property type="match status" value="1"/>
</dbReference>
<dbReference type="SMART" id="SM01217">
    <property type="entry name" value="Fn3_like"/>
    <property type="match status" value="1"/>
</dbReference>
<dbReference type="Pfam" id="PF14310">
    <property type="entry name" value="Fn3-like"/>
    <property type="match status" value="1"/>
</dbReference>
<sequence>MSHYMLDWNQYRALARTAIAEGAVLLRNEHDTLPIKAGSTVSVFGRNQFAYYKSGTGSGGMVNVTHVTTPLDALQRCDEIRLNGELLQVYEAWLEENPFDKGTGWAGEPWSQKEMPVSDEIVLQAAAKSDLALIMIGRTAGEDRDNSADPGSYLLTDTERDMLHKVCRAFEKTVVVLNVGNIIDMQWVSEFHPSAVLYAWQGGMEGGEGLVDVLTGKVAPSGKLADTIAQSIDDYPSTANFGYEDKAIYQEDIYVGYRYFETFAKDKVLYPFGFGLSYTTFQTEVAQASESDGLIEISFKVTNIGSVPGKEVVQIYVEKPQGLLGNPARSLIAFAKTSTIEAGESEVLTYSIPVGDLACYDDGGVTGNKSCYVLESGTYRIYAGTDVRSATPCFEYQVDALRVISRLSENMAPVTAFTRMKPVSSETGYTVTYEEVPLRTVNSEARRLAERPENREYTGDKGYTLADVYHQKVSLDAFLDQLTDDDLACMVRGEGMNSPKVTPGTAGAFGGVSDRLNAFGIPAACCSDGPSGIRMDCGTTAFSMPNGTLLACTFNLALMEDLYEMTGMELRKNRIDTLLGPGMNIHRNPLNGRNFEYFSEDPLLTGKMAAAQLKGMHRVGVTGTLKHFCANNQEFHRHDLNSIVSERALREIYLKGFEIAVKEAGAYAIMTTYGAVNGVWTAGLYDQNTRILRDEWGFQGVVMTDWWAKINDEGGAPSRNNTAAMIRAQNDLYMVVEQPDANPMDDNTSSSLADGSLTRGELLRCAANVCRFIMRSPVMERALGVKERSVEVVGLDEVNDEELDFDMPYQPIVDGGQISLENIDTSTGSSHVFAVALEEPGKYEVTITARSSAGELAQMPVTLLQNNVPSTIFTFNGTDGQWVSLTREVFFFNKHAYLKLFFGLSGLEIRDITFKQLQPFHMKDA</sequence>
<evidence type="ECO:0000256" key="4">
    <source>
        <dbReference type="RuleBase" id="RU361161"/>
    </source>
</evidence>
<keyword evidence="4" id="KW-0326">Glycosidase</keyword>
<keyword evidence="2 4" id="KW-0378">Hydrolase</keyword>
<dbReference type="SUPFAM" id="SSF51445">
    <property type="entry name" value="(Trans)glycosidases"/>
    <property type="match status" value="1"/>
</dbReference>